<dbReference type="PANTHER" id="PTHR35796:SF3">
    <property type="entry name" value="BHLH DOMAIN-CONTAINING PROTEIN"/>
    <property type="match status" value="1"/>
</dbReference>
<evidence type="ECO:0000259" key="1">
    <source>
        <dbReference type="Pfam" id="PF08000"/>
    </source>
</evidence>
<dbReference type="InterPro" id="IPR037063">
    <property type="entry name" value="PHb_sf"/>
</dbReference>
<name>A0A4R7KSN2_9CLOT</name>
<dbReference type="Proteomes" id="UP000295325">
    <property type="component" value="Unassembled WGS sequence"/>
</dbReference>
<dbReference type="CDD" id="cd13225">
    <property type="entry name" value="PH-like_bacteria"/>
    <property type="match status" value="1"/>
</dbReference>
<dbReference type="OrthoDB" id="9803613at2"/>
<accession>A0A4R7KSN2</accession>
<evidence type="ECO:0000313" key="3">
    <source>
        <dbReference type="Proteomes" id="UP000295325"/>
    </source>
</evidence>
<dbReference type="Pfam" id="PF08000">
    <property type="entry name" value="bPH_1"/>
    <property type="match status" value="1"/>
</dbReference>
<dbReference type="Gene3D" id="2.30.29.50">
    <property type="entry name" value="Bacterial Pleckstrin homology domain"/>
    <property type="match status" value="1"/>
</dbReference>
<dbReference type="InterPro" id="IPR012544">
    <property type="entry name" value="PHb"/>
</dbReference>
<sequence length="126" mass="14517">MAEAVNKIFNFYNEVPVTEELQRLVHPSEKIQFSVKTIRDVAVFTDKRMLIADKQGLTGKKVEYYSIPYKSIVTYAIETAGTFDLDSEIKLTLSGGLNIELKFFKDKKMDSLLFKVYHTITEFMFG</sequence>
<dbReference type="RefSeq" id="WP_133627215.1">
    <property type="nucleotide sequence ID" value="NZ_SOAZ01000003.1"/>
</dbReference>
<feature type="domain" description="Bacterial Pleckstrin homology" evidence="1">
    <location>
        <begin position="13"/>
        <end position="120"/>
    </location>
</feature>
<proteinExistence type="predicted"/>
<organism evidence="2 3">
    <name type="scientific">Fonticella tunisiensis</name>
    <dbReference type="NCBI Taxonomy" id="1096341"/>
    <lineage>
        <taxon>Bacteria</taxon>
        <taxon>Bacillati</taxon>
        <taxon>Bacillota</taxon>
        <taxon>Clostridia</taxon>
        <taxon>Eubacteriales</taxon>
        <taxon>Clostridiaceae</taxon>
        <taxon>Fonticella</taxon>
    </lineage>
</organism>
<dbReference type="PANTHER" id="PTHR35796">
    <property type="entry name" value="HYPOTHETICAL CYTOSOLIC PROTEIN"/>
    <property type="match status" value="1"/>
</dbReference>
<dbReference type="SUPFAM" id="SSF50729">
    <property type="entry name" value="PH domain-like"/>
    <property type="match status" value="1"/>
</dbReference>
<dbReference type="EMBL" id="SOAZ01000003">
    <property type="protein sequence ID" value="TDT62816.1"/>
    <property type="molecule type" value="Genomic_DNA"/>
</dbReference>
<gene>
    <name evidence="2" type="ORF">EDD71_10390</name>
</gene>
<comment type="caution">
    <text evidence="2">The sequence shown here is derived from an EMBL/GenBank/DDBJ whole genome shotgun (WGS) entry which is preliminary data.</text>
</comment>
<dbReference type="AlphaFoldDB" id="A0A4R7KSN2"/>
<keyword evidence="3" id="KW-1185">Reference proteome</keyword>
<protein>
    <submittedName>
        <fullName evidence="2">PH (Pleckstrin Homology) domain-containing protein</fullName>
    </submittedName>
</protein>
<evidence type="ECO:0000313" key="2">
    <source>
        <dbReference type="EMBL" id="TDT62816.1"/>
    </source>
</evidence>
<reference evidence="2 3" key="1">
    <citation type="submission" date="2019-03" db="EMBL/GenBank/DDBJ databases">
        <title>Genomic Encyclopedia of Type Strains, Phase IV (KMG-IV): sequencing the most valuable type-strain genomes for metagenomic binning, comparative biology and taxonomic classification.</title>
        <authorList>
            <person name="Goeker M."/>
        </authorList>
    </citation>
    <scope>NUCLEOTIDE SEQUENCE [LARGE SCALE GENOMIC DNA]</scope>
    <source>
        <strain evidence="2 3">DSM 24455</strain>
    </source>
</reference>